<name>A0ABY0H5S3_9PEZI</name>
<feature type="transmembrane region" description="Helical" evidence="6">
    <location>
        <begin position="102"/>
        <end position="122"/>
    </location>
</feature>
<feature type="transmembrane region" description="Helical" evidence="6">
    <location>
        <begin position="169"/>
        <end position="187"/>
    </location>
</feature>
<comment type="caution">
    <text evidence="8">The sequence shown here is derived from an EMBL/GenBank/DDBJ whole genome shotgun (WGS) entry which is preliminary data.</text>
</comment>
<feature type="region of interest" description="Disordered" evidence="5">
    <location>
        <begin position="1"/>
        <end position="55"/>
    </location>
</feature>
<reference evidence="8 9" key="1">
    <citation type="submission" date="2018-06" db="EMBL/GenBank/DDBJ databases">
        <title>Complete Genomes of Monosporascus.</title>
        <authorList>
            <person name="Robinson A.J."/>
            <person name="Natvig D.O."/>
        </authorList>
    </citation>
    <scope>NUCLEOTIDE SEQUENCE [LARGE SCALE GENOMIC DNA]</scope>
    <source>
        <strain evidence="8 9">CBS 609.92</strain>
    </source>
</reference>
<feature type="transmembrane region" description="Helical" evidence="6">
    <location>
        <begin position="254"/>
        <end position="272"/>
    </location>
</feature>
<keyword evidence="2 6" id="KW-0812">Transmembrane</keyword>
<feature type="compositionally biased region" description="Polar residues" evidence="5">
    <location>
        <begin position="13"/>
        <end position="26"/>
    </location>
</feature>
<dbReference type="InterPro" id="IPR037185">
    <property type="entry name" value="EmrE-like"/>
</dbReference>
<comment type="subcellular location">
    <subcellularLocation>
        <location evidence="1">Membrane</location>
        <topology evidence="1">Multi-pass membrane protein</topology>
    </subcellularLocation>
</comment>
<evidence type="ECO:0000313" key="8">
    <source>
        <dbReference type="EMBL" id="RYO85595.1"/>
    </source>
</evidence>
<accession>A0ABY0H5S3</accession>
<dbReference type="Proteomes" id="UP000294003">
    <property type="component" value="Unassembled WGS sequence"/>
</dbReference>
<dbReference type="SUPFAM" id="SSF103481">
    <property type="entry name" value="Multidrug resistance efflux transporter EmrE"/>
    <property type="match status" value="2"/>
</dbReference>
<evidence type="ECO:0000256" key="1">
    <source>
        <dbReference type="ARBA" id="ARBA00004141"/>
    </source>
</evidence>
<feature type="transmembrane region" description="Helical" evidence="6">
    <location>
        <begin position="70"/>
        <end position="90"/>
    </location>
</feature>
<dbReference type="PANTHER" id="PTHR22911">
    <property type="entry name" value="ACYL-MALONYL CONDENSING ENZYME-RELATED"/>
    <property type="match status" value="1"/>
</dbReference>
<feature type="domain" description="EamA" evidence="7">
    <location>
        <begin position="71"/>
        <end position="210"/>
    </location>
</feature>
<evidence type="ECO:0000256" key="3">
    <source>
        <dbReference type="ARBA" id="ARBA00022989"/>
    </source>
</evidence>
<feature type="transmembrane region" description="Helical" evidence="6">
    <location>
        <begin position="373"/>
        <end position="391"/>
    </location>
</feature>
<feature type="transmembrane region" description="Helical" evidence="6">
    <location>
        <begin position="316"/>
        <end position="336"/>
    </location>
</feature>
<feature type="transmembrane region" description="Helical" evidence="6">
    <location>
        <begin position="196"/>
        <end position="216"/>
    </location>
</feature>
<keyword evidence="3 6" id="KW-1133">Transmembrane helix</keyword>
<keyword evidence="9" id="KW-1185">Reference proteome</keyword>
<dbReference type="Pfam" id="PF00892">
    <property type="entry name" value="EamA"/>
    <property type="match status" value="2"/>
</dbReference>
<evidence type="ECO:0000256" key="5">
    <source>
        <dbReference type="SAM" id="MobiDB-lite"/>
    </source>
</evidence>
<dbReference type="EMBL" id="QJNS01000133">
    <property type="protein sequence ID" value="RYO85595.1"/>
    <property type="molecule type" value="Genomic_DNA"/>
</dbReference>
<dbReference type="InterPro" id="IPR000620">
    <property type="entry name" value="EamA_dom"/>
</dbReference>
<evidence type="ECO:0000313" key="9">
    <source>
        <dbReference type="Proteomes" id="UP000294003"/>
    </source>
</evidence>
<feature type="transmembrane region" description="Helical" evidence="6">
    <location>
        <begin position="142"/>
        <end position="163"/>
    </location>
</feature>
<keyword evidence="4 6" id="KW-0472">Membrane</keyword>
<sequence>MQYGAIKPATDATGAQQDAPQSSSKVVDNADVGPETAGLGQQPRNAVDADGDKQRQRGVRGRLRAFCERNIGLFFVFLAQTFGSIMSTAAKLLTSGGGPNRFHALHIIFVRMAATAVLGFLYMWHQRVPDFPFGGRGIRGLLLLRGLAGFLGLFGSYYSLTYLDFADSTVISFLIPILTAVVCYVWLREPYTIREALAGLIALAGVLLVARPPFLFPRIVADPTMAASDGVGSLLVNHPHGLVPAPPASPAQRGFAVLCGVLGTFSAAVAYTTIRVIGKRAHSLVSVNSFALVATVGSALIILVHPDLKFVLPLGVMQWTLLTIIGITGFMLQFLLTEGLKREKAGRATNMIYIQMVFALVVERVIWGTTPPPLSLLGAVLIIGAAIWLSLQKNHPPAVVQQKSVVDEESSLLSSQGDGNPRT</sequence>
<evidence type="ECO:0000256" key="4">
    <source>
        <dbReference type="ARBA" id="ARBA00023136"/>
    </source>
</evidence>
<feature type="transmembrane region" description="Helical" evidence="6">
    <location>
        <begin position="348"/>
        <end position="367"/>
    </location>
</feature>
<feature type="transmembrane region" description="Helical" evidence="6">
    <location>
        <begin position="284"/>
        <end position="304"/>
    </location>
</feature>
<proteinExistence type="predicted"/>
<evidence type="ECO:0000256" key="6">
    <source>
        <dbReference type="SAM" id="Phobius"/>
    </source>
</evidence>
<evidence type="ECO:0000259" key="7">
    <source>
        <dbReference type="Pfam" id="PF00892"/>
    </source>
</evidence>
<protein>
    <recommendedName>
        <fullName evidence="7">EamA domain-containing protein</fullName>
    </recommendedName>
</protein>
<dbReference type="PANTHER" id="PTHR22911:SF6">
    <property type="entry name" value="SOLUTE CARRIER FAMILY 35 MEMBER G1"/>
    <property type="match status" value="1"/>
</dbReference>
<evidence type="ECO:0000256" key="2">
    <source>
        <dbReference type="ARBA" id="ARBA00022692"/>
    </source>
</evidence>
<feature type="domain" description="EamA" evidence="7">
    <location>
        <begin position="260"/>
        <end position="390"/>
    </location>
</feature>
<gene>
    <name evidence="8" type="ORF">DL762_005111</name>
</gene>
<organism evidence="8 9">
    <name type="scientific">Monosporascus cannonballus</name>
    <dbReference type="NCBI Taxonomy" id="155416"/>
    <lineage>
        <taxon>Eukaryota</taxon>
        <taxon>Fungi</taxon>
        <taxon>Dikarya</taxon>
        <taxon>Ascomycota</taxon>
        <taxon>Pezizomycotina</taxon>
        <taxon>Sordariomycetes</taxon>
        <taxon>Xylariomycetidae</taxon>
        <taxon>Xylariales</taxon>
        <taxon>Xylariales incertae sedis</taxon>
        <taxon>Monosporascus</taxon>
    </lineage>
</organism>